<dbReference type="Proteomes" id="UP000821845">
    <property type="component" value="Chromosome 5"/>
</dbReference>
<name>A0ACB7S8B7_HYAAI</name>
<sequence length="656" mass="69787">MRLGDQRRCRILGESCSLNAFSQGSLTSHGRVHSARSLGNGQKERRFQKAKRMDASAFLVASCLVFLGAWNSSLALKEPFFTHMASCVGEPITAVSVPQKDQAALAAWNNLFRQSFGSGGAAFGQLFHKAKSIATSSAVLLRRWNRCLKTVCVPDTSLKSVSCRALYFSYNPHKHACTPQRGFCQRTVNHFASMEDCRLACTSTSESGRAATLPTPQDTEVRLIIMRKKNGASVTLVNSTLKVPQKKNLFFVGYLLPDPYGPLRGISKSSVQQQSSVTKVGVRKPEGSKIPTPPSVPHQPWKSPIHGVTDYPQGSHGASKPAPQTQLPKQVPGMLGAGPMAGPQPFNREPFPTNSYLPNLPHRKPPPFLFGGPEQQPNLASRFPLRETGASQTAAATKKTVSTMSTAGQAGPLISHSTPGLTSSLLPQSALMSSSPLSSPPSASPSQGPPSEANRPQLPMPSGRAGDSSNASEPRQDSDMSTLTSPTGIAEPRLTGSPIASARSGNSTSGSSEEESAESSRSESSTEDEDAATDAPASNTSEKGASQPPEDDSGKGRHARELPPGLTRTKRVVDGMPPQVAPISGRSATAREDRSREPVVEEKIVPERAPLTGIRPAYRRSLAAPFATSTRGRGSGAVFSARWQPRGSRFPASISL</sequence>
<protein>
    <submittedName>
        <fullName evidence="1">Uncharacterized protein</fullName>
    </submittedName>
</protein>
<comment type="caution">
    <text evidence="1">The sequence shown here is derived from an EMBL/GenBank/DDBJ whole genome shotgun (WGS) entry which is preliminary data.</text>
</comment>
<gene>
    <name evidence="1" type="ORF">HPB50_021152</name>
</gene>
<keyword evidence="2" id="KW-1185">Reference proteome</keyword>
<organism evidence="1 2">
    <name type="scientific">Hyalomma asiaticum</name>
    <name type="common">Tick</name>
    <dbReference type="NCBI Taxonomy" id="266040"/>
    <lineage>
        <taxon>Eukaryota</taxon>
        <taxon>Metazoa</taxon>
        <taxon>Ecdysozoa</taxon>
        <taxon>Arthropoda</taxon>
        <taxon>Chelicerata</taxon>
        <taxon>Arachnida</taxon>
        <taxon>Acari</taxon>
        <taxon>Parasitiformes</taxon>
        <taxon>Ixodida</taxon>
        <taxon>Ixodoidea</taxon>
        <taxon>Ixodidae</taxon>
        <taxon>Hyalomminae</taxon>
        <taxon>Hyalomma</taxon>
    </lineage>
</organism>
<reference evidence="1" key="1">
    <citation type="submission" date="2020-05" db="EMBL/GenBank/DDBJ databases">
        <title>Large-scale comparative analyses of tick genomes elucidate their genetic diversity and vector capacities.</title>
        <authorList>
            <person name="Jia N."/>
            <person name="Wang J."/>
            <person name="Shi W."/>
            <person name="Du L."/>
            <person name="Sun Y."/>
            <person name="Zhan W."/>
            <person name="Jiang J."/>
            <person name="Wang Q."/>
            <person name="Zhang B."/>
            <person name="Ji P."/>
            <person name="Sakyi L.B."/>
            <person name="Cui X."/>
            <person name="Yuan T."/>
            <person name="Jiang B."/>
            <person name="Yang W."/>
            <person name="Lam T.T.-Y."/>
            <person name="Chang Q."/>
            <person name="Ding S."/>
            <person name="Wang X."/>
            <person name="Zhu J."/>
            <person name="Ruan X."/>
            <person name="Zhao L."/>
            <person name="Wei J."/>
            <person name="Que T."/>
            <person name="Du C."/>
            <person name="Cheng J."/>
            <person name="Dai P."/>
            <person name="Han X."/>
            <person name="Huang E."/>
            <person name="Gao Y."/>
            <person name="Liu J."/>
            <person name="Shao H."/>
            <person name="Ye R."/>
            <person name="Li L."/>
            <person name="Wei W."/>
            <person name="Wang X."/>
            <person name="Wang C."/>
            <person name="Yang T."/>
            <person name="Huo Q."/>
            <person name="Li W."/>
            <person name="Guo W."/>
            <person name="Chen H."/>
            <person name="Zhou L."/>
            <person name="Ni X."/>
            <person name="Tian J."/>
            <person name="Zhou Y."/>
            <person name="Sheng Y."/>
            <person name="Liu T."/>
            <person name="Pan Y."/>
            <person name="Xia L."/>
            <person name="Li J."/>
            <person name="Zhao F."/>
            <person name="Cao W."/>
        </authorList>
    </citation>
    <scope>NUCLEOTIDE SEQUENCE</scope>
    <source>
        <strain evidence="1">Hyas-2018</strain>
    </source>
</reference>
<dbReference type="EMBL" id="CM023485">
    <property type="protein sequence ID" value="KAH6930970.1"/>
    <property type="molecule type" value="Genomic_DNA"/>
</dbReference>
<proteinExistence type="predicted"/>
<evidence type="ECO:0000313" key="2">
    <source>
        <dbReference type="Proteomes" id="UP000821845"/>
    </source>
</evidence>
<accession>A0ACB7S8B7</accession>
<evidence type="ECO:0000313" key="1">
    <source>
        <dbReference type="EMBL" id="KAH6930970.1"/>
    </source>
</evidence>